<dbReference type="AlphaFoldDB" id="I0BM33"/>
<dbReference type="GO" id="GO:0005737">
    <property type="term" value="C:cytoplasm"/>
    <property type="evidence" value="ECO:0007669"/>
    <property type="project" value="TreeGrafter"/>
</dbReference>
<gene>
    <name evidence="6" type="ORF">B2K_22490</name>
</gene>
<dbReference type="InterPro" id="IPR016185">
    <property type="entry name" value="PreATP-grasp_dom_sf"/>
</dbReference>
<dbReference type="InterPro" id="IPR004666">
    <property type="entry name" value="Rp_bS6_RimK/Lys_biosynth_LsyX"/>
</dbReference>
<dbReference type="PANTHER" id="PTHR21621:SF2">
    <property type="entry name" value="COENZYME GAMMA-F420-2:ALPHA-L-GLUTAMATE LIGASE"/>
    <property type="match status" value="1"/>
</dbReference>
<dbReference type="EMBL" id="CP003422">
    <property type="protein sequence ID" value="AFH63430.1"/>
    <property type="molecule type" value="Genomic_DNA"/>
</dbReference>
<dbReference type="KEGG" id="pmw:B2K_22490"/>
<proteinExistence type="predicted"/>
<evidence type="ECO:0000256" key="3">
    <source>
        <dbReference type="ARBA" id="ARBA00022840"/>
    </source>
</evidence>
<dbReference type="Gene3D" id="3.30.1490.20">
    <property type="entry name" value="ATP-grasp fold, A domain"/>
    <property type="match status" value="1"/>
</dbReference>
<evidence type="ECO:0000313" key="6">
    <source>
        <dbReference type="EMBL" id="AFH63430.1"/>
    </source>
</evidence>
<dbReference type="Pfam" id="PF08443">
    <property type="entry name" value="RimK"/>
    <property type="match status" value="1"/>
</dbReference>
<reference evidence="6 7" key="1">
    <citation type="submission" date="2013-06" db="EMBL/GenBank/DDBJ databases">
        <title>Complete genome sequence of Paenibacillus mucilaginosus K02.</title>
        <authorList>
            <person name="Xiao B."/>
            <person name="Sun L."/>
            <person name="Xiao L."/>
            <person name="Lian B."/>
        </authorList>
    </citation>
    <scope>NUCLEOTIDE SEQUENCE [LARGE SCALE GENOMIC DNA]</scope>
    <source>
        <strain evidence="6 7">K02</strain>
    </source>
</reference>
<keyword evidence="1" id="KW-0479">Metal-binding</keyword>
<protein>
    <submittedName>
        <fullName evidence="6">30S ribosomal protein S6 modification protein</fullName>
    </submittedName>
</protein>
<sequence length="299" mass="32734">MSSGQANVLLCVTKLREEEKRIAELLTAQGLQVEVNLDSMALPLGEAHGSPGRKPPDIALIRCLSQKNALSRATLLDLAGIRTLNSVQAITICTNKIHQAVVFEGRGIPQPRFQVAFTAASLGEAFEAFGQVFVVKPASSSWGRGIARIVGREGLDGWIAARESLDPSHQSFPVLVQEYVDKGDFDIRVVVVGREPIAAFRRVSPDNWKTNTHLGAEVEPLVVDAEIRALCGRLTDVLGEGIYGVDLFYDYKEHRYLVCEVNQNPEFAKSWKIHGVDVASHIAAYVGSKITSVWSFQPT</sequence>
<dbReference type="RefSeq" id="WP_014651696.1">
    <property type="nucleotide sequence ID" value="NC_017672.3"/>
</dbReference>
<dbReference type="Gene3D" id="3.40.50.20">
    <property type="match status" value="1"/>
</dbReference>
<dbReference type="OrthoDB" id="9786585at2"/>
<dbReference type="InterPro" id="IPR013815">
    <property type="entry name" value="ATP_grasp_subdomain_1"/>
</dbReference>
<dbReference type="NCBIfam" id="TIGR00768">
    <property type="entry name" value="rimK_fam"/>
    <property type="match status" value="1"/>
</dbReference>
<dbReference type="GO" id="GO:0043774">
    <property type="term" value="F:coenzyme F420-2 alpha-glutamyl ligase activity"/>
    <property type="evidence" value="ECO:0007669"/>
    <property type="project" value="TreeGrafter"/>
</dbReference>
<keyword evidence="3 4" id="KW-0067">ATP-binding</keyword>
<dbReference type="Pfam" id="PF22626">
    <property type="entry name" value="LysX_preATP_grasp"/>
    <property type="match status" value="1"/>
</dbReference>
<evidence type="ECO:0000313" key="7">
    <source>
        <dbReference type="Proteomes" id="UP000007392"/>
    </source>
</evidence>
<dbReference type="Gene3D" id="3.30.470.20">
    <property type="entry name" value="ATP-grasp fold, B domain"/>
    <property type="match status" value="1"/>
</dbReference>
<dbReference type="SUPFAM" id="SSF52440">
    <property type="entry name" value="PreATP-grasp domain"/>
    <property type="match status" value="1"/>
</dbReference>
<dbReference type="GO" id="GO:0005524">
    <property type="term" value="F:ATP binding"/>
    <property type="evidence" value="ECO:0007669"/>
    <property type="project" value="UniProtKB-UniRule"/>
</dbReference>
<dbReference type="InterPro" id="IPR011761">
    <property type="entry name" value="ATP-grasp"/>
</dbReference>
<dbReference type="SUPFAM" id="SSF56059">
    <property type="entry name" value="Glutathione synthetase ATP-binding domain-like"/>
    <property type="match status" value="1"/>
</dbReference>
<dbReference type="InterPro" id="IPR013651">
    <property type="entry name" value="ATP-grasp_RimK-type"/>
</dbReference>
<name>I0BM33_9BACL</name>
<evidence type="ECO:0000259" key="5">
    <source>
        <dbReference type="PROSITE" id="PS50975"/>
    </source>
</evidence>
<dbReference type="PATRIC" id="fig|997761.3.peg.4432"/>
<dbReference type="GO" id="GO:0046872">
    <property type="term" value="F:metal ion binding"/>
    <property type="evidence" value="ECO:0007669"/>
    <property type="project" value="UniProtKB-KW"/>
</dbReference>
<dbReference type="PANTHER" id="PTHR21621">
    <property type="entry name" value="RIBOSOMAL PROTEIN S6 MODIFICATION PROTEIN"/>
    <property type="match status" value="1"/>
</dbReference>
<organism evidence="6 7">
    <name type="scientific">Paenibacillus mucilaginosus K02</name>
    <dbReference type="NCBI Taxonomy" id="997761"/>
    <lineage>
        <taxon>Bacteria</taxon>
        <taxon>Bacillati</taxon>
        <taxon>Bacillota</taxon>
        <taxon>Bacilli</taxon>
        <taxon>Bacillales</taxon>
        <taxon>Paenibacillaceae</taxon>
        <taxon>Paenibacillus</taxon>
    </lineage>
</organism>
<evidence type="ECO:0000256" key="2">
    <source>
        <dbReference type="ARBA" id="ARBA00022741"/>
    </source>
</evidence>
<dbReference type="Proteomes" id="UP000007392">
    <property type="component" value="Chromosome"/>
</dbReference>
<dbReference type="HOGENOM" id="CLU_054353_2_1_9"/>
<evidence type="ECO:0000256" key="1">
    <source>
        <dbReference type="ARBA" id="ARBA00022723"/>
    </source>
</evidence>
<dbReference type="InterPro" id="IPR054562">
    <property type="entry name" value="LysX/ArgX_preATP_grasp"/>
</dbReference>
<dbReference type="PROSITE" id="PS50975">
    <property type="entry name" value="ATP_GRASP"/>
    <property type="match status" value="1"/>
</dbReference>
<feature type="domain" description="ATP-grasp" evidence="5">
    <location>
        <begin position="100"/>
        <end position="287"/>
    </location>
</feature>
<accession>I0BM33</accession>
<keyword evidence="2 4" id="KW-0547">Nucleotide-binding</keyword>
<evidence type="ECO:0000256" key="4">
    <source>
        <dbReference type="PROSITE-ProRule" id="PRU00409"/>
    </source>
</evidence>